<dbReference type="InterPro" id="IPR035068">
    <property type="entry name" value="TldD/PmbA_N"/>
</dbReference>
<evidence type="ECO:0000259" key="6">
    <source>
        <dbReference type="Pfam" id="PF19289"/>
    </source>
</evidence>
<keyword evidence="2" id="KW-0645">Protease</keyword>
<evidence type="ECO:0000313" key="8">
    <source>
        <dbReference type="EMBL" id="TCP70192.1"/>
    </source>
</evidence>
<evidence type="ECO:0000313" key="9">
    <source>
        <dbReference type="Proteomes" id="UP000294746"/>
    </source>
</evidence>
<feature type="domain" description="Metalloprotease TldD/E central" evidence="7">
    <location>
        <begin position="114"/>
        <end position="224"/>
    </location>
</feature>
<protein>
    <submittedName>
        <fullName evidence="8">TldD protein</fullName>
    </submittedName>
</protein>
<dbReference type="Gene3D" id="3.30.2290.10">
    <property type="entry name" value="PmbA/TldD superfamily"/>
    <property type="match status" value="1"/>
</dbReference>
<comment type="similarity">
    <text evidence="1">Belongs to the peptidase U62 family.</text>
</comment>
<dbReference type="GO" id="GO:0006508">
    <property type="term" value="P:proteolysis"/>
    <property type="evidence" value="ECO:0007669"/>
    <property type="project" value="UniProtKB-KW"/>
</dbReference>
<dbReference type="GO" id="GO:0008237">
    <property type="term" value="F:metallopeptidase activity"/>
    <property type="evidence" value="ECO:0007669"/>
    <property type="project" value="UniProtKB-KW"/>
</dbReference>
<dbReference type="FunFam" id="3.30.2290.10:FF:000003">
    <property type="entry name" value="Zinc-dependent protease, TldD/PmbA family"/>
    <property type="match status" value="1"/>
</dbReference>
<keyword evidence="3" id="KW-0378">Hydrolase</keyword>
<dbReference type="InterPro" id="IPR051463">
    <property type="entry name" value="Peptidase_U62_metallo"/>
</dbReference>
<evidence type="ECO:0000259" key="7">
    <source>
        <dbReference type="Pfam" id="PF19290"/>
    </source>
</evidence>
<dbReference type="PANTHER" id="PTHR30624:SF10">
    <property type="entry name" value="CONSERVED PROTEIN"/>
    <property type="match status" value="1"/>
</dbReference>
<comment type="caution">
    <text evidence="8">The sequence shown here is derived from an EMBL/GenBank/DDBJ whole genome shotgun (WGS) entry which is preliminary data.</text>
</comment>
<dbReference type="SUPFAM" id="SSF111283">
    <property type="entry name" value="Putative modulator of DNA gyrase, PmbA/TldD"/>
    <property type="match status" value="1"/>
</dbReference>
<dbReference type="Pfam" id="PF01523">
    <property type="entry name" value="PmbA_TldD_1st"/>
    <property type="match status" value="1"/>
</dbReference>
<feature type="domain" description="Metalloprotease TldD/E N-terminal" evidence="5">
    <location>
        <begin position="21"/>
        <end position="84"/>
    </location>
</feature>
<organism evidence="8 9">
    <name type="scientific">Baia soyae</name>
    <dbReference type="NCBI Taxonomy" id="1544746"/>
    <lineage>
        <taxon>Bacteria</taxon>
        <taxon>Bacillati</taxon>
        <taxon>Bacillota</taxon>
        <taxon>Bacilli</taxon>
        <taxon>Bacillales</taxon>
        <taxon>Thermoactinomycetaceae</taxon>
        <taxon>Baia</taxon>
    </lineage>
</organism>
<evidence type="ECO:0000256" key="2">
    <source>
        <dbReference type="ARBA" id="ARBA00022670"/>
    </source>
</evidence>
<dbReference type="InterPro" id="IPR036059">
    <property type="entry name" value="TldD/PmbA_sf"/>
</dbReference>
<dbReference type="AlphaFoldDB" id="A0A4R2SFQ0"/>
<name>A0A4R2SFQ0_9BACL</name>
<evidence type="ECO:0000259" key="5">
    <source>
        <dbReference type="Pfam" id="PF01523"/>
    </source>
</evidence>
<keyword evidence="9" id="KW-1185">Reference proteome</keyword>
<sequence length="478" mass="53247">MEHIAKFAIQEAENLGVEYMDVRVSQFIKEEIEIHNGELEKLLYHEDQGIGIRVLVEGGWGFVSTPKHCEQEVRKCIVQAIELAKASGSVRQENLALSPIEKAVAEYRTSLKRDPFDVPLAEKMELLEQANAALRVQPEVTVAKSMMYMHREEKLFLNSVGSHIYQETTVVGAGIQAIASDGKDVQVRSYPNTFQGNFQQSGYEYIEGLGLVDEAERVAQEAVQLLQADDCPEGVQTLILHGSQLALQIHESCGHAVELDRALGEESGFVGESFLTSDCLDHFQYGSEIVHLTADATTEGGVGTYLYDDEGIAAQRTPLVEDGKFVGYLSGRDTAPRIHKESSGAMRAVGWQNVPIVRMTNVHLEPGDFTVDEIISTTESGIYMEGIKSWSIDDIRYNFQFGCEIAWEIRDGKRIRMLKNPFYTSNSPEFWSQCDAIAHDDWQLWGVPNCGKGEPFQTIFVSHGASTARFRQVQIGVS</sequence>
<dbReference type="RefSeq" id="WP_131847669.1">
    <property type="nucleotide sequence ID" value="NZ_SLXV01000003.1"/>
</dbReference>
<dbReference type="Pfam" id="PF19290">
    <property type="entry name" value="PmbA_TldD_2nd"/>
    <property type="match status" value="1"/>
</dbReference>
<proteinExistence type="inferred from homology"/>
<dbReference type="PANTHER" id="PTHR30624">
    <property type="entry name" value="UNCHARACTERIZED PROTEIN TLDD AND PMBA"/>
    <property type="match status" value="1"/>
</dbReference>
<dbReference type="InterPro" id="IPR045569">
    <property type="entry name" value="Metalloprtase-TldD/E_C"/>
</dbReference>
<dbReference type="EMBL" id="SLXV01000003">
    <property type="protein sequence ID" value="TCP70192.1"/>
    <property type="molecule type" value="Genomic_DNA"/>
</dbReference>
<dbReference type="GO" id="GO:0005829">
    <property type="term" value="C:cytosol"/>
    <property type="evidence" value="ECO:0007669"/>
    <property type="project" value="TreeGrafter"/>
</dbReference>
<gene>
    <name evidence="8" type="ORF">EDD57_1034</name>
</gene>
<dbReference type="Pfam" id="PF19289">
    <property type="entry name" value="PmbA_TldD_3rd"/>
    <property type="match status" value="1"/>
</dbReference>
<dbReference type="InterPro" id="IPR002510">
    <property type="entry name" value="Metalloprtase-TldD/E_N"/>
</dbReference>
<reference evidence="8 9" key="1">
    <citation type="submission" date="2019-03" db="EMBL/GenBank/DDBJ databases">
        <title>Genomic Encyclopedia of Type Strains, Phase IV (KMG-IV): sequencing the most valuable type-strain genomes for metagenomic binning, comparative biology and taxonomic classification.</title>
        <authorList>
            <person name="Goeker M."/>
        </authorList>
    </citation>
    <scope>NUCLEOTIDE SEQUENCE [LARGE SCALE GENOMIC DNA]</scope>
    <source>
        <strain evidence="8 9">DSM 46831</strain>
    </source>
</reference>
<feature type="domain" description="Metalloprotease TldD/E C-terminal" evidence="6">
    <location>
        <begin position="237"/>
        <end position="475"/>
    </location>
</feature>
<evidence type="ECO:0000256" key="1">
    <source>
        <dbReference type="ARBA" id="ARBA00005836"/>
    </source>
</evidence>
<evidence type="ECO:0000256" key="3">
    <source>
        <dbReference type="ARBA" id="ARBA00022801"/>
    </source>
</evidence>
<accession>A0A4R2SFQ0</accession>
<dbReference type="InterPro" id="IPR045570">
    <property type="entry name" value="Metalloprtase-TldD/E_cen_dom"/>
</dbReference>
<keyword evidence="4" id="KW-0482">Metalloprotease</keyword>
<dbReference type="OrthoDB" id="9803213at2"/>
<evidence type="ECO:0000256" key="4">
    <source>
        <dbReference type="ARBA" id="ARBA00023049"/>
    </source>
</evidence>
<dbReference type="Proteomes" id="UP000294746">
    <property type="component" value="Unassembled WGS sequence"/>
</dbReference>